<dbReference type="SUPFAM" id="SSF55174">
    <property type="entry name" value="Alpha-L RNA-binding motif"/>
    <property type="match status" value="1"/>
</dbReference>
<dbReference type="GO" id="GO:0005829">
    <property type="term" value="C:cytosol"/>
    <property type="evidence" value="ECO:0007669"/>
    <property type="project" value="TreeGrafter"/>
</dbReference>
<evidence type="ECO:0000256" key="1">
    <source>
        <dbReference type="ARBA" id="ARBA00004496"/>
    </source>
</evidence>
<dbReference type="FunFam" id="3.40.50.620:FF:000008">
    <property type="entry name" value="Tyrosine--tRNA ligase"/>
    <property type="match status" value="1"/>
</dbReference>
<dbReference type="CDD" id="cd00165">
    <property type="entry name" value="S4"/>
    <property type="match status" value="1"/>
</dbReference>
<evidence type="ECO:0000256" key="10">
    <source>
        <dbReference type="ARBA" id="ARBA00060965"/>
    </source>
</evidence>
<feature type="region of interest" description="Disordered" evidence="13">
    <location>
        <begin position="1"/>
        <end position="26"/>
    </location>
</feature>
<dbReference type="PANTHER" id="PTHR11766">
    <property type="entry name" value="TYROSYL-TRNA SYNTHETASE"/>
    <property type="match status" value="1"/>
</dbReference>
<evidence type="ECO:0000256" key="5">
    <source>
        <dbReference type="ARBA" id="ARBA00022840"/>
    </source>
</evidence>
<evidence type="ECO:0000313" key="15">
    <source>
        <dbReference type="EMBL" id="SEF84648.1"/>
    </source>
</evidence>
<dbReference type="InterPro" id="IPR054608">
    <property type="entry name" value="SYY-like_C"/>
</dbReference>
<dbReference type="NCBIfam" id="TIGR00234">
    <property type="entry name" value="tyrS"/>
    <property type="match status" value="1"/>
</dbReference>
<protein>
    <recommendedName>
        <fullName evidence="11">Tyrosine--tRNA ligase</fullName>
        <ecNumber evidence="11">6.1.1.1</ecNumber>
    </recommendedName>
    <alternativeName>
        <fullName evidence="11">Tyrosyl-tRNA synthetase</fullName>
        <shortName evidence="11">TyrRS</shortName>
    </alternativeName>
</protein>
<keyword evidence="6 12" id="KW-0694">RNA-binding</keyword>
<evidence type="ECO:0000256" key="13">
    <source>
        <dbReference type="SAM" id="MobiDB-lite"/>
    </source>
</evidence>
<dbReference type="InterPro" id="IPR014729">
    <property type="entry name" value="Rossmann-like_a/b/a_fold"/>
</dbReference>
<keyword evidence="2 11" id="KW-0963">Cytoplasm</keyword>
<reference evidence="15 16" key="1">
    <citation type="submission" date="2016-10" db="EMBL/GenBank/DDBJ databases">
        <authorList>
            <person name="de Groot N.N."/>
        </authorList>
    </citation>
    <scope>NUCLEOTIDE SEQUENCE [LARGE SCALE GENOMIC DNA]</scope>
    <source>
        <strain evidence="15 16">DSM 26656</strain>
    </source>
</reference>
<dbReference type="GO" id="GO:0005524">
    <property type="term" value="F:ATP binding"/>
    <property type="evidence" value="ECO:0007669"/>
    <property type="project" value="UniProtKB-UniRule"/>
</dbReference>
<dbReference type="Proteomes" id="UP000236743">
    <property type="component" value="Unassembled WGS sequence"/>
</dbReference>
<keyword evidence="3 11" id="KW-0436">Ligase</keyword>
<gene>
    <name evidence="11" type="primary">tyrS</name>
    <name evidence="15" type="ORF">SAMN04488115_102240</name>
</gene>
<evidence type="ECO:0000256" key="7">
    <source>
        <dbReference type="ARBA" id="ARBA00022917"/>
    </source>
</evidence>
<keyword evidence="4 11" id="KW-0547">Nucleotide-binding</keyword>
<dbReference type="EMBL" id="FNUY01000002">
    <property type="protein sequence ID" value="SEF84648.1"/>
    <property type="molecule type" value="Genomic_DNA"/>
</dbReference>
<proteinExistence type="inferred from homology"/>
<organism evidence="15 16">
    <name type="scientific">Bosea lathyri</name>
    <dbReference type="NCBI Taxonomy" id="1036778"/>
    <lineage>
        <taxon>Bacteria</taxon>
        <taxon>Pseudomonadati</taxon>
        <taxon>Pseudomonadota</taxon>
        <taxon>Alphaproteobacteria</taxon>
        <taxon>Hyphomicrobiales</taxon>
        <taxon>Boseaceae</taxon>
        <taxon>Bosea</taxon>
    </lineage>
</organism>
<dbReference type="AlphaFoldDB" id="A0A1H5VCT8"/>
<comment type="catalytic activity">
    <reaction evidence="9 11">
        <text>tRNA(Tyr) + L-tyrosine + ATP = L-tyrosyl-tRNA(Tyr) + AMP + diphosphate + H(+)</text>
        <dbReference type="Rhea" id="RHEA:10220"/>
        <dbReference type="Rhea" id="RHEA-COMP:9706"/>
        <dbReference type="Rhea" id="RHEA-COMP:9707"/>
        <dbReference type="ChEBI" id="CHEBI:15378"/>
        <dbReference type="ChEBI" id="CHEBI:30616"/>
        <dbReference type="ChEBI" id="CHEBI:33019"/>
        <dbReference type="ChEBI" id="CHEBI:58315"/>
        <dbReference type="ChEBI" id="CHEBI:78442"/>
        <dbReference type="ChEBI" id="CHEBI:78536"/>
        <dbReference type="ChEBI" id="CHEBI:456215"/>
        <dbReference type="EC" id="6.1.1.1"/>
    </reaction>
</comment>
<dbReference type="InterPro" id="IPR024107">
    <property type="entry name" value="Tyr-tRNA-ligase_bac_1"/>
</dbReference>
<evidence type="ECO:0000256" key="3">
    <source>
        <dbReference type="ARBA" id="ARBA00022598"/>
    </source>
</evidence>
<dbReference type="SUPFAM" id="SSF52374">
    <property type="entry name" value="Nucleotidylyl transferase"/>
    <property type="match status" value="1"/>
</dbReference>
<evidence type="ECO:0000256" key="11">
    <source>
        <dbReference type="HAMAP-Rule" id="MF_02006"/>
    </source>
</evidence>
<comment type="similarity">
    <text evidence="10 11">Belongs to the class-I aminoacyl-tRNA synthetase family. TyrS type 1 subfamily.</text>
</comment>
<dbReference type="Gene3D" id="3.10.290.10">
    <property type="entry name" value="RNA-binding S4 domain"/>
    <property type="match status" value="1"/>
</dbReference>
<comment type="subcellular location">
    <subcellularLocation>
        <location evidence="1 11">Cytoplasm</location>
    </subcellularLocation>
</comment>
<evidence type="ECO:0000256" key="8">
    <source>
        <dbReference type="ARBA" id="ARBA00023146"/>
    </source>
</evidence>
<name>A0A1H5VCT8_9HYPH</name>
<dbReference type="EC" id="6.1.1.1" evidence="11"/>
<evidence type="ECO:0000313" key="16">
    <source>
        <dbReference type="Proteomes" id="UP000236743"/>
    </source>
</evidence>
<evidence type="ECO:0000256" key="9">
    <source>
        <dbReference type="ARBA" id="ARBA00048248"/>
    </source>
</evidence>
<evidence type="ECO:0000256" key="2">
    <source>
        <dbReference type="ARBA" id="ARBA00022490"/>
    </source>
</evidence>
<feature type="short sequence motif" description="'KMSKS' region" evidence="11">
    <location>
        <begin position="260"/>
        <end position="264"/>
    </location>
</feature>
<dbReference type="Gene3D" id="1.10.240.10">
    <property type="entry name" value="Tyrosyl-Transfer RNA Synthetase"/>
    <property type="match status" value="1"/>
</dbReference>
<dbReference type="GO" id="GO:0003723">
    <property type="term" value="F:RNA binding"/>
    <property type="evidence" value="ECO:0007669"/>
    <property type="project" value="UniProtKB-KW"/>
</dbReference>
<feature type="binding site" evidence="11">
    <location>
        <position position="200"/>
    </location>
    <ligand>
        <name>L-tyrosine</name>
        <dbReference type="ChEBI" id="CHEBI:58315"/>
    </ligand>
</feature>
<comment type="subunit">
    <text evidence="11">Homodimer.</text>
</comment>
<feature type="compositionally biased region" description="Basic and acidic residues" evidence="13">
    <location>
        <begin position="1"/>
        <end position="12"/>
    </location>
</feature>
<evidence type="ECO:0000256" key="12">
    <source>
        <dbReference type="PROSITE-ProRule" id="PRU00182"/>
    </source>
</evidence>
<keyword evidence="16" id="KW-1185">Reference proteome</keyword>
<evidence type="ECO:0000256" key="4">
    <source>
        <dbReference type="ARBA" id="ARBA00022741"/>
    </source>
</evidence>
<dbReference type="PANTHER" id="PTHR11766:SF0">
    <property type="entry name" value="TYROSINE--TRNA LIGASE, MITOCHONDRIAL"/>
    <property type="match status" value="1"/>
</dbReference>
<sequence length="441" mass="48333">MDGRNNPDHDGKTAQPRRKSGQQLDRTMTAFKSDLLRVLSERGYVHQISDPEGLDAAALKGPIGAYIGFDATATSLHAGSLIQIMMLHWMQQTGHKPIALMGGGTSMVGDPSFKEESRKLLTVEDIERNLTGIRKVFARYLDFGGTATMMNNADWLLGLNYLEFLRDVGRHFSVNRMLSFDSVKTRLEREQSLSFLEFNYMILQAYDFVELNKRTGCVLQMGGSDQWGNIVNGIDLGHRMADVQLYALTSPLLTTSSGGKMGKTASGAVWLNAELMGAYDFWQFWRNTEDADVERFLKLYTTLPMAEIARLAALGGAEINEAKKILATEVTAMLHGREAAEAATETARKTFEDGSLAADLPSFNVAAAEFAEGLGVLTAFVKAGLVPSTGEARRQVKAGGLRVNDAAVTDERAMLSHADLSSEGVIKLSFGKKKHILLRPE</sequence>
<feature type="binding site" evidence="11">
    <location>
        <position position="263"/>
    </location>
    <ligand>
        <name>ATP</name>
        <dbReference type="ChEBI" id="CHEBI:30616"/>
    </ligand>
</feature>
<dbReference type="Gene3D" id="3.40.50.620">
    <property type="entry name" value="HUPs"/>
    <property type="match status" value="1"/>
</dbReference>
<dbReference type="GO" id="GO:0006437">
    <property type="term" value="P:tyrosyl-tRNA aminoacylation"/>
    <property type="evidence" value="ECO:0007669"/>
    <property type="project" value="UniProtKB-UniRule"/>
</dbReference>
<feature type="binding site" evidence="11">
    <location>
        <position position="66"/>
    </location>
    <ligand>
        <name>L-tyrosine</name>
        <dbReference type="ChEBI" id="CHEBI:58315"/>
    </ligand>
</feature>
<accession>A0A1H5VCT8</accession>
<comment type="function">
    <text evidence="11">Catalyzes the attachment of tyrosine to tRNA(Tyr) in a two-step reaction: tyrosine is first activated by ATP to form Tyr-AMP and then transferred to the acceptor end of tRNA(Tyr).</text>
</comment>
<dbReference type="CDD" id="cd00805">
    <property type="entry name" value="TyrRS_core"/>
    <property type="match status" value="1"/>
</dbReference>
<dbReference type="InterPro" id="IPR002307">
    <property type="entry name" value="Tyr-tRNA-ligase"/>
</dbReference>
<evidence type="ECO:0000259" key="14">
    <source>
        <dbReference type="Pfam" id="PF22421"/>
    </source>
</evidence>
<dbReference type="Pfam" id="PF22421">
    <property type="entry name" value="SYY_C-terminal"/>
    <property type="match status" value="1"/>
</dbReference>
<feature type="binding site" evidence="11">
    <location>
        <position position="204"/>
    </location>
    <ligand>
        <name>L-tyrosine</name>
        <dbReference type="ChEBI" id="CHEBI:58315"/>
    </ligand>
</feature>
<dbReference type="InterPro" id="IPR024088">
    <property type="entry name" value="Tyr-tRNA-ligase_bac-type"/>
</dbReference>
<dbReference type="FunFam" id="1.10.240.10:FF:000001">
    <property type="entry name" value="Tyrosine--tRNA ligase"/>
    <property type="match status" value="1"/>
</dbReference>
<dbReference type="PROSITE" id="PS50889">
    <property type="entry name" value="S4"/>
    <property type="match status" value="1"/>
</dbReference>
<keyword evidence="8 11" id="KW-0030">Aminoacyl-tRNA synthetase</keyword>
<dbReference type="InterPro" id="IPR036986">
    <property type="entry name" value="S4_RNA-bd_sf"/>
</dbReference>
<keyword evidence="7 11" id="KW-0648">Protein biosynthesis</keyword>
<dbReference type="GO" id="GO:0004831">
    <property type="term" value="F:tyrosine-tRNA ligase activity"/>
    <property type="evidence" value="ECO:0007669"/>
    <property type="project" value="UniProtKB-UniRule"/>
</dbReference>
<keyword evidence="5 11" id="KW-0067">ATP-binding</keyword>
<dbReference type="HAMAP" id="MF_02006">
    <property type="entry name" value="Tyr_tRNA_synth_type1"/>
    <property type="match status" value="1"/>
</dbReference>
<dbReference type="GO" id="GO:0042803">
    <property type="term" value="F:protein homodimerization activity"/>
    <property type="evidence" value="ECO:0007669"/>
    <property type="project" value="UniProtKB-ARBA"/>
</dbReference>
<feature type="short sequence motif" description="'HIGH' region" evidence="11">
    <location>
        <begin position="71"/>
        <end position="80"/>
    </location>
</feature>
<feature type="domain" description="Tyrosine--tRNA ligase SYY-like C-terminal" evidence="14">
    <location>
        <begin position="357"/>
        <end position="437"/>
    </location>
</feature>
<dbReference type="PRINTS" id="PR01040">
    <property type="entry name" value="TRNASYNTHTYR"/>
</dbReference>
<evidence type="ECO:0000256" key="6">
    <source>
        <dbReference type="ARBA" id="ARBA00022884"/>
    </source>
</evidence>
<dbReference type="Pfam" id="PF00579">
    <property type="entry name" value="tRNA-synt_1b"/>
    <property type="match status" value="1"/>
</dbReference>
<dbReference type="InterPro" id="IPR002305">
    <property type="entry name" value="aa-tRNA-synth_Ic"/>
</dbReference>